<feature type="transmembrane region" description="Helical" evidence="5">
    <location>
        <begin position="58"/>
        <end position="77"/>
    </location>
</feature>
<feature type="transmembrane region" description="Helical" evidence="5">
    <location>
        <begin position="114"/>
        <end position="136"/>
    </location>
</feature>
<feature type="transmembrane region" description="Helical" evidence="5">
    <location>
        <begin position="21"/>
        <end position="46"/>
    </location>
</feature>
<evidence type="ECO:0000256" key="1">
    <source>
        <dbReference type="ARBA" id="ARBA00004141"/>
    </source>
</evidence>
<dbReference type="PANTHER" id="PTHR23508">
    <property type="entry name" value="CARBOXYLIC ACID TRANSPORTER PROTEIN HOMOLOG"/>
    <property type="match status" value="1"/>
</dbReference>
<dbReference type="PROSITE" id="PS50850">
    <property type="entry name" value="MFS"/>
    <property type="match status" value="1"/>
</dbReference>
<feature type="transmembrane region" description="Helical" evidence="5">
    <location>
        <begin position="318"/>
        <end position="339"/>
    </location>
</feature>
<gene>
    <name evidence="7" type="primary">pcaK_5</name>
    <name evidence="7" type="ORF">LMG28138_04039</name>
</gene>
<evidence type="ECO:0000256" key="4">
    <source>
        <dbReference type="ARBA" id="ARBA00023136"/>
    </source>
</evidence>
<keyword evidence="2 5" id="KW-0812">Transmembrane</keyword>
<dbReference type="Gene3D" id="1.20.1250.20">
    <property type="entry name" value="MFS general substrate transporter like domains"/>
    <property type="match status" value="1"/>
</dbReference>
<reference evidence="7 8" key="1">
    <citation type="submission" date="2020-04" db="EMBL/GenBank/DDBJ databases">
        <authorList>
            <person name="De Canck E."/>
        </authorList>
    </citation>
    <scope>NUCLEOTIDE SEQUENCE [LARGE SCALE GENOMIC DNA]</scope>
    <source>
        <strain evidence="7 8">LMG 28138</strain>
    </source>
</reference>
<keyword evidence="8" id="KW-1185">Reference proteome</keyword>
<protein>
    <submittedName>
        <fullName evidence="7">4-hydroxybenzoate transporter PcaK</fullName>
    </submittedName>
</protein>
<dbReference type="Proteomes" id="UP000494115">
    <property type="component" value="Unassembled WGS sequence"/>
</dbReference>
<accession>A0A6S7BE14</accession>
<feature type="transmembrane region" description="Helical" evidence="5">
    <location>
        <begin position="416"/>
        <end position="437"/>
    </location>
</feature>
<organism evidence="7 8">
    <name type="scientific">Pararobbsia alpina</name>
    <dbReference type="NCBI Taxonomy" id="621374"/>
    <lineage>
        <taxon>Bacteria</taxon>
        <taxon>Pseudomonadati</taxon>
        <taxon>Pseudomonadota</taxon>
        <taxon>Betaproteobacteria</taxon>
        <taxon>Burkholderiales</taxon>
        <taxon>Burkholderiaceae</taxon>
        <taxon>Pararobbsia</taxon>
    </lineage>
</organism>
<evidence type="ECO:0000256" key="3">
    <source>
        <dbReference type="ARBA" id="ARBA00022989"/>
    </source>
</evidence>
<feature type="transmembrane region" description="Helical" evidence="5">
    <location>
        <begin position="385"/>
        <end position="409"/>
    </location>
</feature>
<dbReference type="CDD" id="cd17365">
    <property type="entry name" value="MFS_PcaK_like"/>
    <property type="match status" value="1"/>
</dbReference>
<feature type="transmembrane region" description="Helical" evidence="5">
    <location>
        <begin position="89"/>
        <end position="108"/>
    </location>
</feature>
<dbReference type="EMBL" id="CADIKM010000023">
    <property type="protein sequence ID" value="CAB3796285.1"/>
    <property type="molecule type" value="Genomic_DNA"/>
</dbReference>
<dbReference type="AlphaFoldDB" id="A0A6S7BE14"/>
<feature type="transmembrane region" description="Helical" evidence="5">
    <location>
        <begin position="256"/>
        <end position="280"/>
    </location>
</feature>
<name>A0A6S7BE14_9BURK</name>
<feature type="transmembrane region" description="Helical" evidence="5">
    <location>
        <begin position="148"/>
        <end position="172"/>
    </location>
</feature>
<dbReference type="GO" id="GO:0005886">
    <property type="term" value="C:plasma membrane"/>
    <property type="evidence" value="ECO:0007669"/>
    <property type="project" value="TreeGrafter"/>
</dbReference>
<dbReference type="InterPro" id="IPR020846">
    <property type="entry name" value="MFS_dom"/>
</dbReference>
<dbReference type="GO" id="GO:0046943">
    <property type="term" value="F:carboxylic acid transmembrane transporter activity"/>
    <property type="evidence" value="ECO:0007669"/>
    <property type="project" value="TreeGrafter"/>
</dbReference>
<dbReference type="SUPFAM" id="SSF103473">
    <property type="entry name" value="MFS general substrate transporter"/>
    <property type="match status" value="1"/>
</dbReference>
<evidence type="ECO:0000256" key="5">
    <source>
        <dbReference type="SAM" id="Phobius"/>
    </source>
</evidence>
<dbReference type="Pfam" id="PF07690">
    <property type="entry name" value="MFS_1"/>
    <property type="match status" value="2"/>
</dbReference>
<feature type="domain" description="Major facilitator superfamily (MFS) profile" evidence="6">
    <location>
        <begin position="23"/>
        <end position="439"/>
    </location>
</feature>
<sequence>MALVVDVGDLIDTRPLGRYRLLVLMLCAICLVMDGFDVQAIGYVAPAVIHEWGIAKEVLSPVFGAGLFGMLIGSLILSAAGDKVGRRPVLIGAMLFFSVCMFATGFVHDIPEFIALRFAAGLGLGGIMPNVTALIGEFSPKRIRMTSIMTVSVGYIVGGVVGGFIAAALMPVFGWQSVFFFGGVISLVVAVLLWVSLPESVQFLLLRKNDEERVRRLLARIVGSAEVISASARLIFNEQKSQGAPFIEIFKDGRASITILLWIINFTNLLDMYFLSNWLPTVMHEAGHSVETAALAGSALWGGGLVGTLALGRVTDRFGVLPVLASAFLIGVAATAAIGNPLVMTSLGAVFLAIFLSGFAIIGGHPGINAWSATYYPTDLRSTGIGWSLGVGRIGSVIGPVVGGALMHLQWTSSSLFMVAAMFVCVTLAGIVAIHFVDRPMTGRTADAL</sequence>
<keyword evidence="3 5" id="KW-1133">Transmembrane helix</keyword>
<evidence type="ECO:0000259" key="6">
    <source>
        <dbReference type="PROSITE" id="PS50850"/>
    </source>
</evidence>
<evidence type="ECO:0000313" key="8">
    <source>
        <dbReference type="Proteomes" id="UP000494115"/>
    </source>
</evidence>
<evidence type="ECO:0000313" key="7">
    <source>
        <dbReference type="EMBL" id="CAB3796285.1"/>
    </source>
</evidence>
<dbReference type="InterPro" id="IPR036259">
    <property type="entry name" value="MFS_trans_sf"/>
</dbReference>
<keyword evidence="4 5" id="KW-0472">Membrane</keyword>
<feature type="transmembrane region" description="Helical" evidence="5">
    <location>
        <begin position="178"/>
        <end position="197"/>
    </location>
</feature>
<dbReference type="RefSeq" id="WP_175106584.1">
    <property type="nucleotide sequence ID" value="NZ_CADIKM010000023.1"/>
</dbReference>
<comment type="subcellular location">
    <subcellularLocation>
        <location evidence="1">Membrane</location>
        <topology evidence="1">Multi-pass membrane protein</topology>
    </subcellularLocation>
</comment>
<proteinExistence type="predicted"/>
<feature type="transmembrane region" description="Helical" evidence="5">
    <location>
        <begin position="346"/>
        <end position="365"/>
    </location>
</feature>
<evidence type="ECO:0000256" key="2">
    <source>
        <dbReference type="ARBA" id="ARBA00022692"/>
    </source>
</evidence>
<dbReference type="PANTHER" id="PTHR23508:SF10">
    <property type="entry name" value="CARBOXYLIC ACID TRANSPORTER PROTEIN HOMOLOG"/>
    <property type="match status" value="1"/>
</dbReference>
<dbReference type="InterPro" id="IPR011701">
    <property type="entry name" value="MFS"/>
</dbReference>
<feature type="transmembrane region" description="Helical" evidence="5">
    <location>
        <begin position="292"/>
        <end position="312"/>
    </location>
</feature>